<keyword evidence="5 8" id="KW-0862">Zinc</keyword>
<dbReference type="PROSITE" id="PS00935">
    <property type="entry name" value="GLYOXALASE_I_2"/>
    <property type="match status" value="2"/>
</dbReference>
<comment type="similarity">
    <text evidence="2 9">Belongs to the glyoxalase I family.</text>
</comment>
<dbReference type="HOGENOM" id="CLU_046006_0_0_1"/>
<dbReference type="GeneID" id="34525377"/>
<feature type="binding site" evidence="8">
    <location>
        <position position="161"/>
    </location>
    <ligand>
        <name>Zn(2+)</name>
        <dbReference type="ChEBI" id="CHEBI:29105"/>
        <note>ligand shared between dimeric partners</note>
    </ligand>
</feature>
<dbReference type="RefSeq" id="XP_022463943.1">
    <property type="nucleotide sequence ID" value="XM_022607336.1"/>
</dbReference>
<dbReference type="SUPFAM" id="SSF54593">
    <property type="entry name" value="Glyoxalase/Bleomycin resistance protein/Dihydroxybiphenyl dioxygenase"/>
    <property type="match status" value="2"/>
</dbReference>
<feature type="domain" description="VOC" evidence="10">
    <location>
        <begin position="21"/>
        <end position="165"/>
    </location>
</feature>
<dbReference type="STRING" id="1071383.J7RX98"/>
<dbReference type="EC" id="4.4.1.5" evidence="3 9"/>
<dbReference type="OMA" id="MGDAWGH"/>
<comment type="catalytic activity">
    <reaction evidence="9">
        <text>(R)-S-lactoylglutathione = methylglyoxal + glutathione</text>
        <dbReference type="Rhea" id="RHEA:19069"/>
        <dbReference type="ChEBI" id="CHEBI:17158"/>
        <dbReference type="ChEBI" id="CHEBI:57474"/>
        <dbReference type="ChEBI" id="CHEBI:57925"/>
        <dbReference type="EC" id="4.4.1.5"/>
    </reaction>
</comment>
<dbReference type="EMBL" id="HE978316">
    <property type="protein sequence ID" value="CCK69697.1"/>
    <property type="molecule type" value="Genomic_DNA"/>
</dbReference>
<reference evidence="12" key="2">
    <citation type="submission" date="2012-08" db="EMBL/GenBank/DDBJ databases">
        <title>Genome sequence of Kazachstania naganishii.</title>
        <authorList>
            <person name="Gordon J.L."/>
            <person name="Armisen D."/>
            <person name="Proux-Wera E."/>
            <person name="OhEigeartaigh S.S."/>
            <person name="Byrne K.P."/>
            <person name="Wolfe K.H."/>
        </authorList>
    </citation>
    <scope>NUCLEOTIDE SEQUENCE [LARGE SCALE GENOMIC DNA]</scope>
    <source>
        <strain evidence="12">ATCC MYA-139 / BCRC 22969 / CBS 8797 / CCRC 22969 / KCTC 17520 / NBRC 10181 / NCYC 3082</strain>
    </source>
</reference>
<dbReference type="AlphaFoldDB" id="J7RX98"/>
<dbReference type="GO" id="GO:0004462">
    <property type="term" value="F:lactoylglutathione lyase activity"/>
    <property type="evidence" value="ECO:0007669"/>
    <property type="project" value="UniProtKB-UniRule"/>
</dbReference>
<evidence type="ECO:0000256" key="8">
    <source>
        <dbReference type="PIRSR" id="PIRSR604361-3"/>
    </source>
</evidence>
<dbReference type="OrthoDB" id="16820at2759"/>
<reference evidence="11 12" key="1">
    <citation type="journal article" date="2011" name="Proc. Natl. Acad. Sci. U.S.A.">
        <title>Evolutionary erosion of yeast sex chromosomes by mating-type switching accidents.</title>
        <authorList>
            <person name="Gordon J.L."/>
            <person name="Armisen D."/>
            <person name="Proux-Wera E."/>
            <person name="Oheigeartaigh S.S."/>
            <person name="Byrne K.P."/>
            <person name="Wolfe K.H."/>
        </authorList>
    </citation>
    <scope>NUCLEOTIDE SEQUENCE [LARGE SCALE GENOMIC DNA]</scope>
    <source>
        <strain evidence="12">ATCC MYA-139 / BCRC 22969 / CBS 8797 / CCRC 22969 / KCTC 17520 / NBRC 10181 / NCYC 3082</strain>
    </source>
</reference>
<comment type="cofactor">
    <cofactor evidence="8">
        <name>Zn(2+)</name>
        <dbReference type="ChEBI" id="CHEBI:29105"/>
    </cofactor>
    <text evidence="8">Binds 1 zinc ion per subunit. In the homodimer, two zinc ions are bound between subunits.</text>
</comment>
<comment type="function">
    <text evidence="9">Catalyzes the conversion of hemimercaptal, formed from methylglyoxal and glutathione, to S-lactoylglutathione.</text>
</comment>
<dbReference type="PROSITE" id="PS00934">
    <property type="entry name" value="GLYOXALASE_I_1"/>
    <property type="match status" value="2"/>
</dbReference>
<evidence type="ECO:0000256" key="3">
    <source>
        <dbReference type="ARBA" id="ARBA00012081"/>
    </source>
</evidence>
<dbReference type="InterPro" id="IPR029068">
    <property type="entry name" value="Glyas_Bleomycin-R_OHBP_Dase"/>
</dbReference>
<dbReference type="GO" id="GO:0046872">
    <property type="term" value="F:metal ion binding"/>
    <property type="evidence" value="ECO:0007669"/>
    <property type="project" value="UniProtKB-UniRule"/>
</dbReference>
<evidence type="ECO:0000259" key="10">
    <source>
        <dbReference type="PROSITE" id="PS51819"/>
    </source>
</evidence>
<evidence type="ECO:0000256" key="6">
    <source>
        <dbReference type="ARBA" id="ARBA00023239"/>
    </source>
</evidence>
<dbReference type="KEGG" id="kng:KNAG_0C06000"/>
<dbReference type="PANTHER" id="PTHR10374">
    <property type="entry name" value="LACTOYLGLUTATHIONE LYASE GLYOXALASE I"/>
    <property type="match status" value="1"/>
</dbReference>
<evidence type="ECO:0000313" key="12">
    <source>
        <dbReference type="Proteomes" id="UP000006310"/>
    </source>
</evidence>
<dbReference type="Proteomes" id="UP000006310">
    <property type="component" value="Chromosome 3"/>
</dbReference>
<dbReference type="UniPathway" id="UPA00619">
    <property type="reaction ID" value="UER00675"/>
</dbReference>
<dbReference type="InterPro" id="IPR037523">
    <property type="entry name" value="VOC_core"/>
</dbReference>
<keyword evidence="6 9" id="KW-0456">Lyase</keyword>
<dbReference type="eggNOG" id="KOG2944">
    <property type="taxonomic scope" value="Eukaryota"/>
</dbReference>
<name>J7RX98_HUIN7</name>
<feature type="domain" description="VOC" evidence="10">
    <location>
        <begin position="181"/>
        <end position="326"/>
    </location>
</feature>
<feature type="active site" description="Proton donor/acceptor" evidence="7">
    <location>
        <position position="161"/>
    </location>
</feature>
<keyword evidence="12" id="KW-1185">Reference proteome</keyword>
<evidence type="ECO:0000256" key="7">
    <source>
        <dbReference type="PIRSR" id="PIRSR604361-1"/>
    </source>
</evidence>
<evidence type="ECO:0000256" key="5">
    <source>
        <dbReference type="ARBA" id="ARBA00022833"/>
    </source>
</evidence>
<dbReference type="InterPro" id="IPR018146">
    <property type="entry name" value="Glyoxalase_1_CS"/>
</dbReference>
<gene>
    <name evidence="11" type="primary">KNAG0C06000</name>
    <name evidence="11" type="ordered locus">KNAG_0C06000</name>
</gene>
<keyword evidence="4 8" id="KW-0479">Metal-binding</keyword>
<accession>J7RX98</accession>
<protein>
    <recommendedName>
        <fullName evidence="3 9">Lactoylglutathione lyase</fullName>
        <ecNumber evidence="3 9">4.4.1.5</ecNumber>
    </recommendedName>
    <alternativeName>
        <fullName evidence="9">Glyoxalase I</fullName>
    </alternativeName>
</protein>
<dbReference type="InterPro" id="IPR004360">
    <property type="entry name" value="Glyas_Fos-R_dOase_dom"/>
</dbReference>
<evidence type="ECO:0000256" key="4">
    <source>
        <dbReference type="ARBA" id="ARBA00022723"/>
    </source>
</evidence>
<sequence>MAGDTGYDTVVESAAVRGSVVNTHTCLRVKDPKVSLAFYEKQFGMRLLKQVDVAESRFSLYFLSFEKEFPHAENGSLKVFATQGVLELTHNWGTEDDASFKVNNGNGEENRGFGHVCFTTRDIAQACVTLEARGVSFKKRMSDGRQKDIAFVLDPDGYWIELVQYPTVGTPSGQADDLGYKFNHTMVRVKDARKSVAFYTNVLGMQLLEKSVHENAKFTLYFLGYPADSESREATGDRRAREGLLELTHNWGTEDDAEFRYHNGNDAPQGYGHICISCKDPEAFCNEVEQKYGDKIAWAPKFNQGKMKNIAFLKDPDGYSVEVTPQTLFI</sequence>
<dbReference type="PANTHER" id="PTHR10374:SF30">
    <property type="entry name" value="LACTOYLGLUTATHIONE LYASE"/>
    <property type="match status" value="1"/>
</dbReference>
<dbReference type="NCBIfam" id="TIGR00068">
    <property type="entry name" value="glyox_I"/>
    <property type="match status" value="2"/>
</dbReference>
<dbReference type="PROSITE" id="PS51819">
    <property type="entry name" value="VOC"/>
    <property type="match status" value="2"/>
</dbReference>
<dbReference type="GO" id="GO:0019243">
    <property type="term" value="P:methylglyoxal catabolic process to D-lactate via S-lactoyl-glutathione"/>
    <property type="evidence" value="ECO:0007669"/>
    <property type="project" value="EnsemblFungi"/>
</dbReference>
<evidence type="ECO:0000256" key="2">
    <source>
        <dbReference type="ARBA" id="ARBA00010363"/>
    </source>
</evidence>
<comment type="pathway">
    <text evidence="1 9">Secondary metabolite metabolism; methylglyoxal degradation; (R)-lactate from methylglyoxal: step 1/2.</text>
</comment>
<evidence type="ECO:0000256" key="1">
    <source>
        <dbReference type="ARBA" id="ARBA00005008"/>
    </source>
</evidence>
<dbReference type="InterPro" id="IPR004361">
    <property type="entry name" value="Glyoxalase_1"/>
</dbReference>
<dbReference type="GO" id="GO:0006749">
    <property type="term" value="P:glutathione metabolic process"/>
    <property type="evidence" value="ECO:0007669"/>
    <property type="project" value="EnsemblFungi"/>
</dbReference>
<dbReference type="Gene3D" id="3.10.180.10">
    <property type="entry name" value="2,3-Dihydroxybiphenyl 1,2-Dioxygenase, domain 1"/>
    <property type="match status" value="2"/>
</dbReference>
<evidence type="ECO:0000313" key="11">
    <source>
        <dbReference type="EMBL" id="CCK69697.1"/>
    </source>
</evidence>
<feature type="binding site" evidence="8">
    <location>
        <position position="87"/>
    </location>
    <ligand>
        <name>Zn(2+)</name>
        <dbReference type="ChEBI" id="CHEBI:29105"/>
        <note>ligand shared between dimeric partners</note>
    </ligand>
</feature>
<organism evidence="11 12">
    <name type="scientific">Huiozyma naganishii (strain ATCC MYA-139 / BCRC 22969 / CBS 8797 / KCTC 17520 / NBRC 10181 / NCYC 3082 / Yp74L-3)</name>
    <name type="common">Yeast</name>
    <name type="synonym">Kazachstania naganishii</name>
    <dbReference type="NCBI Taxonomy" id="1071383"/>
    <lineage>
        <taxon>Eukaryota</taxon>
        <taxon>Fungi</taxon>
        <taxon>Dikarya</taxon>
        <taxon>Ascomycota</taxon>
        <taxon>Saccharomycotina</taxon>
        <taxon>Saccharomycetes</taxon>
        <taxon>Saccharomycetales</taxon>
        <taxon>Saccharomycetaceae</taxon>
        <taxon>Huiozyma</taxon>
    </lineage>
</organism>
<dbReference type="Pfam" id="PF00903">
    <property type="entry name" value="Glyoxalase"/>
    <property type="match status" value="2"/>
</dbReference>
<dbReference type="CDD" id="cd07233">
    <property type="entry name" value="GlxI_Zn"/>
    <property type="match status" value="2"/>
</dbReference>
<proteinExistence type="inferred from homology"/>
<evidence type="ECO:0000256" key="9">
    <source>
        <dbReference type="RuleBase" id="RU361179"/>
    </source>
</evidence>
<feature type="binding site" evidence="8">
    <location>
        <position position="115"/>
    </location>
    <ligand>
        <name>Zn(2+)</name>
        <dbReference type="ChEBI" id="CHEBI:29105"/>
        <note>ligand shared between dimeric partners</note>
    </ligand>
</feature>